<dbReference type="Proteomes" id="UP000218615">
    <property type="component" value="Unassembled WGS sequence"/>
</dbReference>
<evidence type="ECO:0000313" key="3">
    <source>
        <dbReference type="Proteomes" id="UP000218615"/>
    </source>
</evidence>
<keyword evidence="1" id="KW-1133">Transmembrane helix</keyword>
<accession>A0A284VQQ7</accession>
<proteinExistence type="predicted"/>
<dbReference type="AlphaFoldDB" id="A0A284VQQ7"/>
<feature type="transmembrane region" description="Helical" evidence="1">
    <location>
        <begin position="21"/>
        <end position="40"/>
    </location>
</feature>
<keyword evidence="3" id="KW-1185">Reference proteome</keyword>
<organism evidence="2 3">
    <name type="scientific">Candidatus Methanoperedens nitratireducens</name>
    <dbReference type="NCBI Taxonomy" id="1392998"/>
    <lineage>
        <taxon>Archaea</taxon>
        <taxon>Methanobacteriati</taxon>
        <taxon>Methanobacteriota</taxon>
        <taxon>Stenosarchaea group</taxon>
        <taxon>Methanomicrobia</taxon>
        <taxon>Methanosarcinales</taxon>
        <taxon>ANME-2 cluster</taxon>
        <taxon>Candidatus Methanoperedentaceae</taxon>
        <taxon>Candidatus Methanoperedens</taxon>
    </lineage>
</organism>
<sequence length="328" mass="35802">MLKENTRIFKTILPKTKKHSIILILVILILTSVSGAVFLLHKDKIPLEKPAPSVSIGCDRVLWKNTELELAASTRNISKPLFEWTVDGKLAGKSQKLSQKFNMGEHRVVLNVSFGNMTLTANRSIIVVDSVDGISLRGSAASKNQWGFQTLYKGKLVGVKGVMVSVDSLPAAEVNPCGFLSTKPLFAGEHTWRAQFQGSVIGSGTFNLKEVSEIKIDRVDVAPSYTAGGTVDGKIVLKNTGSTMVTGFDIKTVAVNNNYAWMGDKAKREFSDRYNADIKPGETYEIPVRVTIPEKVSGIRPSGRYTITVTLIMKGQAIDTKAVNTEVK</sequence>
<reference evidence="3" key="1">
    <citation type="submission" date="2017-06" db="EMBL/GenBank/DDBJ databases">
        <authorList>
            <person name="Cremers G."/>
        </authorList>
    </citation>
    <scope>NUCLEOTIDE SEQUENCE [LARGE SCALE GENOMIC DNA]</scope>
</reference>
<dbReference type="Gene3D" id="2.60.40.10">
    <property type="entry name" value="Immunoglobulins"/>
    <property type="match status" value="1"/>
</dbReference>
<dbReference type="EMBL" id="FZMP01000187">
    <property type="protein sequence ID" value="SNQ61615.1"/>
    <property type="molecule type" value="Genomic_DNA"/>
</dbReference>
<gene>
    <name evidence="2" type="ORF">MNV_410022</name>
</gene>
<dbReference type="InterPro" id="IPR013783">
    <property type="entry name" value="Ig-like_fold"/>
</dbReference>
<keyword evidence="1" id="KW-0812">Transmembrane</keyword>
<name>A0A284VQQ7_9EURY</name>
<keyword evidence="1" id="KW-0472">Membrane</keyword>
<evidence type="ECO:0000256" key="1">
    <source>
        <dbReference type="SAM" id="Phobius"/>
    </source>
</evidence>
<protein>
    <submittedName>
        <fullName evidence="2">Uncharacterized protein</fullName>
    </submittedName>
</protein>
<evidence type="ECO:0000313" key="2">
    <source>
        <dbReference type="EMBL" id="SNQ61615.1"/>
    </source>
</evidence>